<dbReference type="SMART" id="SM00471">
    <property type="entry name" value="HDc"/>
    <property type="match status" value="1"/>
</dbReference>
<accession>A0A3B1AET9</accession>
<dbReference type="SUPFAM" id="SSF109604">
    <property type="entry name" value="HD-domain/PDEase-like"/>
    <property type="match status" value="1"/>
</dbReference>
<gene>
    <name evidence="2" type="ORF">MNBD_GAMMA20-1524</name>
</gene>
<organism evidence="2">
    <name type="scientific">hydrothermal vent metagenome</name>
    <dbReference type="NCBI Taxonomy" id="652676"/>
    <lineage>
        <taxon>unclassified sequences</taxon>
        <taxon>metagenomes</taxon>
        <taxon>ecological metagenomes</taxon>
    </lineage>
</organism>
<evidence type="ECO:0000313" key="2">
    <source>
        <dbReference type="EMBL" id="VAW98482.1"/>
    </source>
</evidence>
<sequence>MIDELPAAVGSALLDLTLQQDASAYLQIGKDGILNDMGGDLAHFDLKGLVPGEPATKQLLFLDGMLPLSDTPLTLAAVELSPDHYADIHLLPEAKRDWAVLIDRNNSLYWRAQAQQKANELNLLRRRLRRLESPPTQSSLAAPAIPAPILYNALGMAVLEQQADGGFQLVGMPLAELTVLCPDAWQTGKDLYPQREFPFLENFITEAEGAWSNAAKPRRSGPWVETDAQGGEHALEAIAMLWFGRRLLIIELLGERYEEHRGFLQMGRENALLRNYLEEQVHLRTVDIRAREEEIALRLVWAAESRDDGETGAHIRRIGLYSEVLASTIGWDRPSIDDIRIAATMHDIGKIGIPDVVLRKPGPLTTEEFAIMQTHPVIGGRILAGSKSPMLQMAKDIALSHHEKWDGSGYPYGLKGEAIPMASRIVALADVFDALVHERVYKAGMSADTAVEIMAMNRGKQFDPNLFDEF</sequence>
<protein>
    <submittedName>
        <fullName evidence="2">Response regulator</fullName>
    </submittedName>
</protein>
<feature type="domain" description="HD-GYP" evidence="1">
    <location>
        <begin position="289"/>
        <end position="470"/>
    </location>
</feature>
<name>A0A3B1AET9_9ZZZZ</name>
<dbReference type="Gene3D" id="1.10.3210.10">
    <property type="entry name" value="Hypothetical protein af1432"/>
    <property type="match status" value="1"/>
</dbReference>
<dbReference type="InterPro" id="IPR037522">
    <property type="entry name" value="HD_GYP_dom"/>
</dbReference>
<dbReference type="Pfam" id="PF13487">
    <property type="entry name" value="HD_5"/>
    <property type="match status" value="1"/>
</dbReference>
<dbReference type="AlphaFoldDB" id="A0A3B1AET9"/>
<evidence type="ECO:0000259" key="1">
    <source>
        <dbReference type="PROSITE" id="PS51832"/>
    </source>
</evidence>
<dbReference type="InterPro" id="IPR052020">
    <property type="entry name" value="Cyclic_di-GMP/3'3'-cGAMP_PDE"/>
</dbReference>
<proteinExistence type="predicted"/>
<dbReference type="InterPro" id="IPR003607">
    <property type="entry name" value="HD/PDEase_dom"/>
</dbReference>
<dbReference type="CDD" id="cd00077">
    <property type="entry name" value="HDc"/>
    <property type="match status" value="1"/>
</dbReference>
<dbReference type="PANTHER" id="PTHR45228">
    <property type="entry name" value="CYCLIC DI-GMP PHOSPHODIESTERASE TM_0186-RELATED"/>
    <property type="match status" value="1"/>
</dbReference>
<feature type="non-terminal residue" evidence="2">
    <location>
        <position position="470"/>
    </location>
</feature>
<dbReference type="PROSITE" id="PS51832">
    <property type="entry name" value="HD_GYP"/>
    <property type="match status" value="1"/>
</dbReference>
<dbReference type="EMBL" id="UOFU01000147">
    <property type="protein sequence ID" value="VAW98482.1"/>
    <property type="molecule type" value="Genomic_DNA"/>
</dbReference>
<reference evidence="2" key="1">
    <citation type="submission" date="2018-06" db="EMBL/GenBank/DDBJ databases">
        <authorList>
            <person name="Zhirakovskaya E."/>
        </authorList>
    </citation>
    <scope>NUCLEOTIDE SEQUENCE</scope>
</reference>